<gene>
    <name evidence="3" type="ORF">MCHLO_15298</name>
</gene>
<feature type="region of interest" description="Disordered" evidence="1">
    <location>
        <begin position="1"/>
        <end position="25"/>
    </location>
</feature>
<feature type="transmembrane region" description="Helical" evidence="2">
    <location>
        <begin position="61"/>
        <end position="81"/>
    </location>
</feature>
<keyword evidence="2" id="KW-0812">Transmembrane</keyword>
<reference evidence="3" key="1">
    <citation type="submission" date="2014-09" db="EMBL/GenBank/DDBJ databases">
        <title>Genome sequence of the luminous mushroom Mycena chlorophos for searching fungal bioluminescence genes.</title>
        <authorList>
            <person name="Tanaka Y."/>
            <person name="Kasuga D."/>
            <person name="Oba Y."/>
            <person name="Hase S."/>
            <person name="Sato K."/>
            <person name="Oba Y."/>
            <person name="Sakakibara Y."/>
        </authorList>
    </citation>
    <scope>NUCLEOTIDE SEQUENCE</scope>
</reference>
<keyword evidence="4" id="KW-1185">Reference proteome</keyword>
<sequence length="190" mass="21387">MKYYNNDDDNTKGSKHGRSHNTLARPATLRREASKNTRYMNIASQTGDGARVLEAIQHLPLFVIAFTCAGIGALGMLWLWWRWNQNYLWLNHRIFSPGMLNSLAGIVSTLVNVYGVQHGEFSKTAKVTIIVTCASAIVCGSLTLFYTLFLLKRVRRAHNRKVGRERAGRHGEGFLEEIKRKANELEPGVA</sequence>
<keyword evidence="2" id="KW-0472">Membrane</keyword>
<name>A0ABQ0M6J9_MYCCL</name>
<accession>A0ABQ0M6J9</accession>
<proteinExistence type="predicted"/>
<feature type="transmembrane region" description="Helical" evidence="2">
    <location>
        <begin position="93"/>
        <end position="115"/>
    </location>
</feature>
<evidence type="ECO:0000256" key="1">
    <source>
        <dbReference type="SAM" id="MobiDB-lite"/>
    </source>
</evidence>
<organism evidence="3 4">
    <name type="scientific">Mycena chlorophos</name>
    <name type="common">Agaric fungus</name>
    <name type="synonym">Agaricus chlorophos</name>
    <dbReference type="NCBI Taxonomy" id="658473"/>
    <lineage>
        <taxon>Eukaryota</taxon>
        <taxon>Fungi</taxon>
        <taxon>Dikarya</taxon>
        <taxon>Basidiomycota</taxon>
        <taxon>Agaricomycotina</taxon>
        <taxon>Agaricomycetes</taxon>
        <taxon>Agaricomycetidae</taxon>
        <taxon>Agaricales</taxon>
        <taxon>Marasmiineae</taxon>
        <taxon>Mycenaceae</taxon>
        <taxon>Mycena</taxon>
    </lineage>
</organism>
<dbReference type="EMBL" id="DF849791">
    <property type="protein sequence ID" value="GAT58924.1"/>
    <property type="molecule type" value="Genomic_DNA"/>
</dbReference>
<dbReference type="Proteomes" id="UP000815677">
    <property type="component" value="Unassembled WGS sequence"/>
</dbReference>
<evidence type="ECO:0000313" key="4">
    <source>
        <dbReference type="Proteomes" id="UP000815677"/>
    </source>
</evidence>
<feature type="transmembrane region" description="Helical" evidence="2">
    <location>
        <begin position="127"/>
        <end position="151"/>
    </location>
</feature>
<evidence type="ECO:0000256" key="2">
    <source>
        <dbReference type="SAM" id="Phobius"/>
    </source>
</evidence>
<evidence type="ECO:0000313" key="3">
    <source>
        <dbReference type="EMBL" id="GAT58924.1"/>
    </source>
</evidence>
<keyword evidence="2" id="KW-1133">Transmembrane helix</keyword>
<protein>
    <submittedName>
        <fullName evidence="3">Uncharacterized protein</fullName>
    </submittedName>
</protein>